<protein>
    <submittedName>
        <fullName evidence="1">Uncharacterized protein</fullName>
    </submittedName>
</protein>
<dbReference type="Proteomes" id="UP001060215">
    <property type="component" value="Chromosome 6"/>
</dbReference>
<proteinExistence type="predicted"/>
<evidence type="ECO:0000313" key="1">
    <source>
        <dbReference type="EMBL" id="KAI8020807.1"/>
    </source>
</evidence>
<sequence>MRETKMNFPQSLTTITFLILILISSSPAADSSGDNPTAYEVLERYNFPIGVLPKGVTGYDLDKSTGKFSAYLNGSCSFALEGSYQLNYRSTINGYISEGKLSKLEGVKVKLFFFWVDIVEVDRSGDDLEFSVGIASAGFSIDNFEECPQCGCGLNCGDGDGIKLRTNRFGVSSSSSSSS</sequence>
<reference evidence="1 2" key="1">
    <citation type="journal article" date="2022" name="Plant J.">
        <title>Chromosome-level genome of Camellia lanceoleosa provides a valuable resource for understanding genome evolution and self-incompatibility.</title>
        <authorList>
            <person name="Gong W."/>
            <person name="Xiao S."/>
            <person name="Wang L."/>
            <person name="Liao Z."/>
            <person name="Chang Y."/>
            <person name="Mo W."/>
            <person name="Hu G."/>
            <person name="Li W."/>
            <person name="Zhao G."/>
            <person name="Zhu H."/>
            <person name="Hu X."/>
            <person name="Ji K."/>
            <person name="Xiang X."/>
            <person name="Song Q."/>
            <person name="Yuan D."/>
            <person name="Jin S."/>
            <person name="Zhang L."/>
        </authorList>
    </citation>
    <scope>NUCLEOTIDE SEQUENCE [LARGE SCALE GENOMIC DNA]</scope>
    <source>
        <strain evidence="1">SQ_2022a</strain>
    </source>
</reference>
<organism evidence="1 2">
    <name type="scientific">Camellia lanceoleosa</name>
    <dbReference type="NCBI Taxonomy" id="1840588"/>
    <lineage>
        <taxon>Eukaryota</taxon>
        <taxon>Viridiplantae</taxon>
        <taxon>Streptophyta</taxon>
        <taxon>Embryophyta</taxon>
        <taxon>Tracheophyta</taxon>
        <taxon>Spermatophyta</taxon>
        <taxon>Magnoliopsida</taxon>
        <taxon>eudicotyledons</taxon>
        <taxon>Gunneridae</taxon>
        <taxon>Pentapetalae</taxon>
        <taxon>asterids</taxon>
        <taxon>Ericales</taxon>
        <taxon>Theaceae</taxon>
        <taxon>Camellia</taxon>
    </lineage>
</organism>
<dbReference type="EMBL" id="CM045763">
    <property type="protein sequence ID" value="KAI8020807.1"/>
    <property type="molecule type" value="Genomic_DNA"/>
</dbReference>
<comment type="caution">
    <text evidence="1">The sequence shown here is derived from an EMBL/GenBank/DDBJ whole genome shotgun (WGS) entry which is preliminary data.</text>
</comment>
<accession>A0ACC0I4N8</accession>
<name>A0ACC0I4N8_9ERIC</name>
<gene>
    <name evidence="1" type="ORF">LOK49_LG03G01698</name>
</gene>
<keyword evidence="2" id="KW-1185">Reference proteome</keyword>
<evidence type="ECO:0000313" key="2">
    <source>
        <dbReference type="Proteomes" id="UP001060215"/>
    </source>
</evidence>